<evidence type="ECO:0000256" key="1">
    <source>
        <dbReference type="SAM" id="Phobius"/>
    </source>
</evidence>
<keyword evidence="1" id="KW-0472">Membrane</keyword>
<accession>A0A6B8VTB4</accession>
<organism evidence="2 3">
    <name type="scientific">Corynebacterium kalinowskii</name>
    <dbReference type="NCBI Taxonomy" id="2675216"/>
    <lineage>
        <taxon>Bacteria</taxon>
        <taxon>Bacillati</taxon>
        <taxon>Actinomycetota</taxon>
        <taxon>Actinomycetes</taxon>
        <taxon>Mycobacteriales</taxon>
        <taxon>Corynebacteriaceae</taxon>
        <taxon>Corynebacterium</taxon>
    </lineage>
</organism>
<dbReference type="RefSeq" id="WP_156192555.1">
    <property type="nucleotide sequence ID" value="NZ_CP046452.1"/>
</dbReference>
<keyword evidence="1" id="KW-1133">Transmembrane helix</keyword>
<name>A0A6B8VTB4_9CORY</name>
<evidence type="ECO:0000313" key="2">
    <source>
        <dbReference type="EMBL" id="QGU02215.1"/>
    </source>
</evidence>
<evidence type="ECO:0000313" key="3">
    <source>
        <dbReference type="Proteomes" id="UP000427071"/>
    </source>
</evidence>
<reference evidence="3" key="1">
    <citation type="submission" date="2019-11" db="EMBL/GenBank/DDBJ databases">
        <title>Complete genome sequence of Corynebacterium kalinowskii 1959, a novel Corynebacterium species isolated from soil of a small paddock in Vilsendorf, Germany.</title>
        <authorList>
            <person name="Schaffert L."/>
            <person name="Ruwe M."/>
            <person name="Milse J."/>
            <person name="Hanuschka K."/>
            <person name="Ortseifen V."/>
            <person name="Droste J."/>
            <person name="Brandt D."/>
            <person name="Schlueter L."/>
            <person name="Kutter Y."/>
            <person name="Vinke S."/>
            <person name="Viehoefer P."/>
            <person name="Jacob L."/>
            <person name="Luebke N.-C."/>
            <person name="Schulte-Berndt E."/>
            <person name="Hain C."/>
            <person name="Linder M."/>
            <person name="Schmidt P."/>
            <person name="Wollenschlaeger L."/>
            <person name="Luttermann T."/>
            <person name="Thieme E."/>
            <person name="Hassa J."/>
            <person name="Haak M."/>
            <person name="Wittchen M."/>
            <person name="Mentz A."/>
            <person name="Persicke M."/>
            <person name="Busche T."/>
            <person name="Ruckert C."/>
        </authorList>
    </citation>
    <scope>NUCLEOTIDE SEQUENCE [LARGE SCALE GENOMIC DNA]</scope>
    <source>
        <strain evidence="3">1959</strain>
    </source>
</reference>
<keyword evidence="3" id="KW-1185">Reference proteome</keyword>
<proteinExistence type="predicted"/>
<sequence length="175" mass="19344">MNHQNPDVPRHSSHTPWWLLSLALVAGLWLVIVFKVAGAFLALGLLGIVILASRRPDAIEIDALASSISLSAQDINDTLVEFDQFCSSPDAKNLEDRTFLRPALADKDSSVPAIAQFHEDYANAQRFLHRLPARLAGSLSVKQAERLLTITDERAELLRQSWLQARQAAREIGPS</sequence>
<protein>
    <submittedName>
        <fullName evidence="2">Uncharacterized protein</fullName>
    </submittedName>
</protein>
<feature type="transmembrane region" description="Helical" evidence="1">
    <location>
        <begin position="20"/>
        <end position="51"/>
    </location>
</feature>
<dbReference type="AlphaFoldDB" id="A0A6B8VTB4"/>
<gene>
    <name evidence="2" type="ORF">CKALI_06765</name>
</gene>
<dbReference type="EMBL" id="CP046452">
    <property type="protein sequence ID" value="QGU02215.1"/>
    <property type="molecule type" value="Genomic_DNA"/>
</dbReference>
<dbReference type="Proteomes" id="UP000427071">
    <property type="component" value="Chromosome"/>
</dbReference>
<dbReference type="KEGG" id="ckw:CKALI_06765"/>
<keyword evidence="1" id="KW-0812">Transmembrane</keyword>